<feature type="domain" description="NADP-dependent oxidoreductase" evidence="2">
    <location>
        <begin position="4"/>
        <end position="220"/>
    </location>
</feature>
<evidence type="ECO:0000259" key="3">
    <source>
        <dbReference type="Pfam" id="PF01979"/>
    </source>
</evidence>
<dbReference type="Gene3D" id="2.30.40.10">
    <property type="entry name" value="Urease, subunit C, domain 1"/>
    <property type="match status" value="1"/>
</dbReference>
<dbReference type="CDD" id="cd01299">
    <property type="entry name" value="Met_dep_hydrolase_A"/>
    <property type="match status" value="1"/>
</dbReference>
<dbReference type="AlphaFoldDB" id="A0A1E3NLX7"/>
<evidence type="ECO:0000313" key="4">
    <source>
        <dbReference type="EMBL" id="ODQ46343.1"/>
    </source>
</evidence>
<name>A0A1E3NLX7_9ASCO</name>
<dbReference type="SUPFAM" id="SSF51338">
    <property type="entry name" value="Composite domain of metallo-dependent hydrolases"/>
    <property type="match status" value="1"/>
</dbReference>
<dbReference type="OrthoDB" id="5595695at2759"/>
<dbReference type="SUPFAM" id="SSF51430">
    <property type="entry name" value="NAD(P)-linked oxidoreductase"/>
    <property type="match status" value="1"/>
</dbReference>
<organism evidence="4 5">
    <name type="scientific">Pichia membranifaciens NRRL Y-2026</name>
    <dbReference type="NCBI Taxonomy" id="763406"/>
    <lineage>
        <taxon>Eukaryota</taxon>
        <taxon>Fungi</taxon>
        <taxon>Dikarya</taxon>
        <taxon>Ascomycota</taxon>
        <taxon>Saccharomycotina</taxon>
        <taxon>Pichiomycetes</taxon>
        <taxon>Pichiales</taxon>
        <taxon>Pichiaceae</taxon>
        <taxon>Pichia</taxon>
    </lineage>
</organism>
<dbReference type="Gene3D" id="3.20.20.100">
    <property type="entry name" value="NADP-dependent oxidoreductase domain"/>
    <property type="match status" value="1"/>
</dbReference>
<dbReference type="GO" id="GO:0016810">
    <property type="term" value="F:hydrolase activity, acting on carbon-nitrogen (but not peptide) bonds"/>
    <property type="evidence" value="ECO:0007669"/>
    <property type="project" value="InterPro"/>
</dbReference>
<dbReference type="InterPro" id="IPR023210">
    <property type="entry name" value="NADP_OxRdtase_dom"/>
</dbReference>
<dbReference type="InterPro" id="IPR011059">
    <property type="entry name" value="Metal-dep_hydrolase_composite"/>
</dbReference>
<dbReference type="STRING" id="763406.A0A1E3NLX7"/>
<protein>
    <recommendedName>
        <fullName evidence="6">Amidohydrolase-related domain-containing protein</fullName>
    </recommendedName>
</protein>
<dbReference type="Pfam" id="PF01979">
    <property type="entry name" value="Amidohydro_1"/>
    <property type="match status" value="1"/>
</dbReference>
<feature type="non-terminal residue" evidence="4">
    <location>
        <position position="1"/>
    </location>
</feature>
<proteinExistence type="predicted"/>
<dbReference type="InterPro" id="IPR020471">
    <property type="entry name" value="AKR"/>
</dbReference>
<dbReference type="Proteomes" id="UP000094455">
    <property type="component" value="Unassembled WGS sequence"/>
</dbReference>
<dbReference type="PANTHER" id="PTHR43135">
    <property type="entry name" value="ALPHA-D-RIBOSE 1-METHYLPHOSPHONATE 5-TRIPHOSPHATE DIPHOSPHATASE"/>
    <property type="match status" value="1"/>
</dbReference>
<dbReference type="InterPro" id="IPR032466">
    <property type="entry name" value="Metal_Hydrolase"/>
</dbReference>
<dbReference type="EMBL" id="KV454003">
    <property type="protein sequence ID" value="ODQ46343.1"/>
    <property type="molecule type" value="Genomic_DNA"/>
</dbReference>
<dbReference type="SUPFAM" id="SSF51556">
    <property type="entry name" value="Metallo-dependent hydrolases"/>
    <property type="match status" value="1"/>
</dbReference>
<dbReference type="Pfam" id="PF00248">
    <property type="entry name" value="Aldo_ket_red"/>
    <property type="match status" value="1"/>
</dbReference>
<keyword evidence="5" id="KW-1185">Reference proteome</keyword>
<evidence type="ECO:0000256" key="1">
    <source>
        <dbReference type="ARBA" id="ARBA00023002"/>
    </source>
</evidence>
<accession>A0A1E3NLX7</accession>
<dbReference type="PANTHER" id="PTHR43135:SF3">
    <property type="entry name" value="ALPHA-D-RIBOSE 1-METHYLPHOSPHONATE 5-TRIPHOSPHATE DIPHOSPHATASE"/>
    <property type="match status" value="1"/>
</dbReference>
<dbReference type="PRINTS" id="PR00069">
    <property type="entry name" value="ALDKETRDTASE"/>
</dbReference>
<dbReference type="GeneID" id="30178821"/>
<sequence length="632" mass="70088">RDSGVPREEVFVVDKLANTWHTAAGECLDVTLQALGVDYLDLWLMHWPSPLNHHGNDPKTPRRPDGTIDFEQDWDYVKTWEAMVAVHKAAPHKVRRIGVANFSVEELERICDATGVVPDVNQVEMHPANNQQRLHAYCRAHGIQLVAYSPLGSIGSPLLSNAQLVALAHSKGATVAQLLLSWGVASGWPVIPRSQSPGRLDENLSLVDLTPADYERIEKLRQSMAAPFYRLENVSFKVDPAVGLIVEVVQRASGDCEVGENDVDLRGKFVMPGFVDAHTHIFLHSYDEKDSARQVRDEGFVERIIRATNHCKTALMCGYTTYRDLGSEGMDDADANVRDAINRGLAIGPRLFVATQVLASVNGFKTHTENTIGGTRVPAMSEACDGEDEIRRAVRRRLGVGCDVVKFYADYRKRIMRFPPAQPHPYLSSVQFPPDVPNPDVILYTQHEMDVLVAEAKNADCPVAAHCATNRAVKMAAEAGVSTLEHAFWCDDETLQVVKKHDCMIVPTLAIAERLYGSNFQFMLDKTYRAWKLGIKQACGGDTGTFNHGENIREAELFIESGIPVDETLRCLTYNGWLACGGHRCGRLFGWLGEGTAADIVALDESPFDSFSTLRKPSFVMKDGRVYKKDSK</sequence>
<feature type="domain" description="Amidohydrolase-related" evidence="3">
    <location>
        <begin position="269"/>
        <end position="626"/>
    </location>
</feature>
<gene>
    <name evidence="4" type="ORF">PICMEDRAFT_19664</name>
</gene>
<evidence type="ECO:0000313" key="5">
    <source>
        <dbReference type="Proteomes" id="UP000094455"/>
    </source>
</evidence>
<dbReference type="InterPro" id="IPR051781">
    <property type="entry name" value="Metallo-dep_Hydrolase"/>
</dbReference>
<dbReference type="GO" id="GO:0016616">
    <property type="term" value="F:oxidoreductase activity, acting on the CH-OH group of donors, NAD or NADP as acceptor"/>
    <property type="evidence" value="ECO:0007669"/>
    <property type="project" value="UniProtKB-ARBA"/>
</dbReference>
<dbReference type="RefSeq" id="XP_019017456.1">
    <property type="nucleotide sequence ID" value="XM_019162134.1"/>
</dbReference>
<dbReference type="Gene3D" id="3.20.20.140">
    <property type="entry name" value="Metal-dependent hydrolases"/>
    <property type="match status" value="1"/>
</dbReference>
<evidence type="ECO:0008006" key="6">
    <source>
        <dbReference type="Google" id="ProtNLM"/>
    </source>
</evidence>
<reference evidence="4 5" key="1">
    <citation type="journal article" date="2016" name="Proc. Natl. Acad. Sci. U.S.A.">
        <title>Comparative genomics of biotechnologically important yeasts.</title>
        <authorList>
            <person name="Riley R."/>
            <person name="Haridas S."/>
            <person name="Wolfe K.H."/>
            <person name="Lopes M.R."/>
            <person name="Hittinger C.T."/>
            <person name="Goeker M."/>
            <person name="Salamov A.A."/>
            <person name="Wisecaver J.H."/>
            <person name="Long T.M."/>
            <person name="Calvey C.H."/>
            <person name="Aerts A.L."/>
            <person name="Barry K.W."/>
            <person name="Choi C."/>
            <person name="Clum A."/>
            <person name="Coughlan A.Y."/>
            <person name="Deshpande S."/>
            <person name="Douglass A.P."/>
            <person name="Hanson S.J."/>
            <person name="Klenk H.-P."/>
            <person name="LaButti K.M."/>
            <person name="Lapidus A."/>
            <person name="Lindquist E.A."/>
            <person name="Lipzen A.M."/>
            <person name="Meier-Kolthoff J.P."/>
            <person name="Ohm R.A."/>
            <person name="Otillar R.P."/>
            <person name="Pangilinan J.L."/>
            <person name="Peng Y."/>
            <person name="Rokas A."/>
            <person name="Rosa C.A."/>
            <person name="Scheuner C."/>
            <person name="Sibirny A.A."/>
            <person name="Slot J.C."/>
            <person name="Stielow J.B."/>
            <person name="Sun H."/>
            <person name="Kurtzman C.P."/>
            <person name="Blackwell M."/>
            <person name="Grigoriev I.V."/>
            <person name="Jeffries T.W."/>
        </authorList>
    </citation>
    <scope>NUCLEOTIDE SEQUENCE [LARGE SCALE GENOMIC DNA]</scope>
    <source>
        <strain evidence="4 5">NRRL Y-2026</strain>
    </source>
</reference>
<feature type="non-terminal residue" evidence="4">
    <location>
        <position position="632"/>
    </location>
</feature>
<evidence type="ECO:0000259" key="2">
    <source>
        <dbReference type="Pfam" id="PF00248"/>
    </source>
</evidence>
<keyword evidence="1" id="KW-0560">Oxidoreductase</keyword>
<dbReference type="InterPro" id="IPR006680">
    <property type="entry name" value="Amidohydro-rel"/>
</dbReference>
<dbReference type="InterPro" id="IPR036812">
    <property type="entry name" value="NAD(P)_OxRdtase_dom_sf"/>
</dbReference>
<dbReference type="InterPro" id="IPR057744">
    <property type="entry name" value="OTAase-like"/>
</dbReference>